<organism evidence="4 5">
    <name type="scientific">Saprolegnia parasitica (strain CBS 223.65)</name>
    <dbReference type="NCBI Taxonomy" id="695850"/>
    <lineage>
        <taxon>Eukaryota</taxon>
        <taxon>Sar</taxon>
        <taxon>Stramenopiles</taxon>
        <taxon>Oomycota</taxon>
        <taxon>Saprolegniomycetes</taxon>
        <taxon>Saprolegniales</taxon>
        <taxon>Saprolegniaceae</taxon>
        <taxon>Saprolegnia</taxon>
    </lineage>
</organism>
<name>A0A067C030_SAPPC</name>
<feature type="transmembrane region" description="Helical" evidence="1">
    <location>
        <begin position="238"/>
        <end position="258"/>
    </location>
</feature>
<dbReference type="InterPro" id="IPR050879">
    <property type="entry name" value="Acyltransferase_3"/>
</dbReference>
<feature type="transmembrane region" description="Helical" evidence="1">
    <location>
        <begin position="111"/>
        <end position="131"/>
    </location>
</feature>
<evidence type="ECO:0000259" key="3">
    <source>
        <dbReference type="Pfam" id="PF19040"/>
    </source>
</evidence>
<dbReference type="RefSeq" id="XP_012205353.1">
    <property type="nucleotide sequence ID" value="XM_012349963.1"/>
</dbReference>
<dbReference type="PANTHER" id="PTHR23028">
    <property type="entry name" value="ACETYLTRANSFERASE"/>
    <property type="match status" value="1"/>
</dbReference>
<protein>
    <recommendedName>
        <fullName evidence="6">Acyltransferase 3 domain-containing protein</fullName>
    </recommendedName>
</protein>
<evidence type="ECO:0000313" key="5">
    <source>
        <dbReference type="Proteomes" id="UP000030745"/>
    </source>
</evidence>
<dbReference type="Proteomes" id="UP000030745">
    <property type="component" value="Unassembled WGS sequence"/>
</dbReference>
<dbReference type="Pfam" id="PF19040">
    <property type="entry name" value="SGNH"/>
    <property type="match status" value="1"/>
</dbReference>
<dbReference type="OrthoDB" id="69175at2759"/>
<keyword evidence="1" id="KW-1133">Transmembrane helix</keyword>
<feature type="domain" description="SGNH" evidence="3">
    <location>
        <begin position="493"/>
        <end position="727"/>
    </location>
</feature>
<dbReference type="OMA" id="HWIQFIN"/>
<keyword evidence="1" id="KW-0472">Membrane</keyword>
<dbReference type="Pfam" id="PF01757">
    <property type="entry name" value="Acyl_transf_3"/>
    <property type="match status" value="1"/>
</dbReference>
<dbReference type="KEGG" id="spar:SPRG_10028"/>
<feature type="domain" description="Acyltransferase 3" evidence="2">
    <location>
        <begin position="45"/>
        <end position="371"/>
    </location>
</feature>
<dbReference type="PANTHER" id="PTHR23028:SF53">
    <property type="entry name" value="ACYL_TRANSF_3 DOMAIN-CONTAINING PROTEIN"/>
    <property type="match status" value="1"/>
</dbReference>
<reference evidence="4 5" key="1">
    <citation type="journal article" date="2013" name="PLoS Genet.">
        <title>Distinctive expansion of potential virulence genes in the genome of the oomycete fish pathogen Saprolegnia parasitica.</title>
        <authorList>
            <person name="Jiang R.H."/>
            <person name="de Bruijn I."/>
            <person name="Haas B.J."/>
            <person name="Belmonte R."/>
            <person name="Lobach L."/>
            <person name="Christie J."/>
            <person name="van den Ackerveken G."/>
            <person name="Bottin A."/>
            <person name="Bulone V."/>
            <person name="Diaz-Moreno S.M."/>
            <person name="Dumas B."/>
            <person name="Fan L."/>
            <person name="Gaulin E."/>
            <person name="Govers F."/>
            <person name="Grenville-Briggs L.J."/>
            <person name="Horner N.R."/>
            <person name="Levin J.Z."/>
            <person name="Mammella M."/>
            <person name="Meijer H.J."/>
            <person name="Morris P."/>
            <person name="Nusbaum C."/>
            <person name="Oome S."/>
            <person name="Phillips A.J."/>
            <person name="van Rooyen D."/>
            <person name="Rzeszutek E."/>
            <person name="Saraiva M."/>
            <person name="Secombes C.J."/>
            <person name="Seidl M.F."/>
            <person name="Snel B."/>
            <person name="Stassen J.H."/>
            <person name="Sykes S."/>
            <person name="Tripathy S."/>
            <person name="van den Berg H."/>
            <person name="Vega-Arreguin J.C."/>
            <person name="Wawra S."/>
            <person name="Young S.K."/>
            <person name="Zeng Q."/>
            <person name="Dieguez-Uribeondo J."/>
            <person name="Russ C."/>
            <person name="Tyler B.M."/>
            <person name="van West P."/>
        </authorList>
    </citation>
    <scope>NUCLEOTIDE SEQUENCE [LARGE SCALE GENOMIC DNA]</scope>
    <source>
        <strain evidence="4 5">CBS 223.65</strain>
    </source>
</reference>
<accession>A0A067C030</accession>
<feature type="transmembrane region" description="Helical" evidence="1">
    <location>
        <begin position="323"/>
        <end position="343"/>
    </location>
</feature>
<proteinExistence type="predicted"/>
<dbReference type="InterPro" id="IPR002656">
    <property type="entry name" value="Acyl_transf_3_dom"/>
</dbReference>
<keyword evidence="5" id="KW-1185">Reference proteome</keyword>
<dbReference type="GO" id="GO:0000271">
    <property type="term" value="P:polysaccharide biosynthetic process"/>
    <property type="evidence" value="ECO:0007669"/>
    <property type="project" value="TreeGrafter"/>
</dbReference>
<evidence type="ECO:0000313" key="4">
    <source>
        <dbReference type="EMBL" id="KDO23883.1"/>
    </source>
</evidence>
<dbReference type="AlphaFoldDB" id="A0A067C030"/>
<dbReference type="GO" id="GO:0016020">
    <property type="term" value="C:membrane"/>
    <property type="evidence" value="ECO:0007669"/>
    <property type="project" value="TreeGrafter"/>
</dbReference>
<feature type="transmembrane region" description="Helical" evidence="1">
    <location>
        <begin position="265"/>
        <end position="284"/>
    </location>
</feature>
<gene>
    <name evidence="4" type="ORF">SPRG_10028</name>
</gene>
<evidence type="ECO:0000256" key="1">
    <source>
        <dbReference type="SAM" id="Phobius"/>
    </source>
</evidence>
<sequence>MDGLSTPSTTPEAPRAKSPDEMPVALDALLPTPDVSPTPHTYRPDVDGLRTLAVVPVLVFHAYPKLFPGGFIGVDIFFVISGFLISGILFKEHQRGSFTYSGFYVRRVRRIFPTLLVVLVVTFWLGYLYLMAPKLKAMAATMLAGSLFSANLQVLSLQHSYFDIDVKTNPLLHLWSLGVEEQFYIFWPLLASIVMRLSFRKAIALQLTVLVASFATNVCFLGYDGNNKMSFYMPLSRFWQMSLGGLLAYLHMHGVAITSRWGRHCVSAVGLVCVLLGLLCIDEASAFPGYYALLPTIGATLLIAAGADASVNTYLLSNRAAVYVGKISYCLYLWHWPLLVFAIERYPDVTSRPFYMQPITMLLLSVVLSVATYEDLEGRLRRHHSKWVTPLLVVGMMAVAVVAACAYTNPASFSATEIEIANAPLPPIVNTTTLDATAVPRAMTTVLQTKQAMADGNWNVRTTSCAPDAIYITAATSSVPFPFKDPVNPGYPERCEVINPGHEADGTLVVLGDSHADMSVPRFMQLFDDATMSKTPFPTIVFKNRWGRAMLPCRPEFAENMHMLATVKPQAVLLVVHWIQFLNPGAPNDRPYTNPPKCCLYEFVACKEQNIDDVRHIFESLQAELLKLSRLGIQVFVVDQSPEFPQMVPDTWVSGTSVKVPAPISRSAFRKEKAWFLDPLHAAVKAANATLLDYADNYSNGDTVLLTDATGYPTMCSGNHLNARTSRTRLTILDQVVAAARTSSP</sequence>
<feature type="transmembrane region" description="Helical" evidence="1">
    <location>
        <begin position="290"/>
        <end position="311"/>
    </location>
</feature>
<dbReference type="EMBL" id="KK583248">
    <property type="protein sequence ID" value="KDO23883.1"/>
    <property type="molecule type" value="Genomic_DNA"/>
</dbReference>
<evidence type="ECO:0000259" key="2">
    <source>
        <dbReference type="Pfam" id="PF01757"/>
    </source>
</evidence>
<dbReference type="GeneID" id="24132162"/>
<dbReference type="InterPro" id="IPR043968">
    <property type="entry name" value="SGNH"/>
</dbReference>
<feature type="transmembrane region" description="Helical" evidence="1">
    <location>
        <begin position="355"/>
        <end position="376"/>
    </location>
</feature>
<dbReference type="VEuPathDB" id="FungiDB:SPRG_10028"/>
<keyword evidence="1" id="KW-0812">Transmembrane</keyword>
<feature type="transmembrane region" description="Helical" evidence="1">
    <location>
        <begin position="66"/>
        <end position="90"/>
    </location>
</feature>
<dbReference type="GO" id="GO:0016747">
    <property type="term" value="F:acyltransferase activity, transferring groups other than amino-acyl groups"/>
    <property type="evidence" value="ECO:0007669"/>
    <property type="project" value="InterPro"/>
</dbReference>
<feature type="transmembrane region" description="Helical" evidence="1">
    <location>
        <begin position="388"/>
        <end position="409"/>
    </location>
</feature>
<feature type="transmembrane region" description="Helical" evidence="1">
    <location>
        <begin position="202"/>
        <end position="223"/>
    </location>
</feature>
<evidence type="ECO:0008006" key="6">
    <source>
        <dbReference type="Google" id="ProtNLM"/>
    </source>
</evidence>